<dbReference type="PANTHER" id="PTHR28043">
    <property type="entry name" value="INCREASED RECOMBINATION CENTERS PROTEIN 6"/>
    <property type="match status" value="1"/>
</dbReference>
<feature type="region of interest" description="Disordered" evidence="1">
    <location>
        <begin position="300"/>
        <end position="325"/>
    </location>
</feature>
<dbReference type="GO" id="GO:0030674">
    <property type="term" value="F:protein-macromolecule adaptor activity"/>
    <property type="evidence" value="ECO:0007669"/>
    <property type="project" value="TreeGrafter"/>
</dbReference>
<sequence>MEISNPRRILAVSLADSAQHLSDIIKDLTGTPPTPLGPSASLAGTTHPFPLTTQYYTATVPVWLDLISSPAEWAASFLAPEAKEVLDVLGGVVVVLPLPPAPSSSFSRREKARALVEHVGRLVKEGLGGWDWDGVGLVIGVTEGGQMDLDGEGLDEWEDLCAECGMEFVYLSRSNSRTAAANEDPERNEFGEKMGLARVREALEANDWSGGGDLTEEGSKRKGRKVSGDGDDEFDPESLDFGFDREDFVGLRKAILTGGMGDTDADDPKGDQKDDDDENLDDEKIQKVERMMLKLQAVRDASAGLPEEQRKRMARQAVGEVMREL</sequence>
<keyword evidence="3" id="KW-1185">Reference proteome</keyword>
<feature type="region of interest" description="Disordered" evidence="1">
    <location>
        <begin position="205"/>
        <end position="240"/>
    </location>
</feature>
<dbReference type="RefSeq" id="XP_064672195.1">
    <property type="nucleotide sequence ID" value="XM_064811265.1"/>
</dbReference>
<comment type="caution">
    <text evidence="2">The sequence shown here is derived from an EMBL/GenBank/DDBJ whole genome shotgun (WGS) entry which is preliminary data.</text>
</comment>
<protein>
    <recommendedName>
        <fullName evidence="4">Alpha and gamma adaptin binding protein p34</fullName>
    </recommendedName>
</protein>
<organism evidence="2 3">
    <name type="scientific">Canariomyces notabilis</name>
    <dbReference type="NCBI Taxonomy" id="2074819"/>
    <lineage>
        <taxon>Eukaryota</taxon>
        <taxon>Fungi</taxon>
        <taxon>Dikarya</taxon>
        <taxon>Ascomycota</taxon>
        <taxon>Pezizomycotina</taxon>
        <taxon>Sordariomycetes</taxon>
        <taxon>Sordariomycetidae</taxon>
        <taxon>Sordariales</taxon>
        <taxon>Chaetomiaceae</taxon>
        <taxon>Canariomyces</taxon>
    </lineage>
</organism>
<feature type="region of interest" description="Disordered" evidence="1">
    <location>
        <begin position="258"/>
        <end position="281"/>
    </location>
</feature>
<evidence type="ECO:0000313" key="2">
    <source>
        <dbReference type="EMBL" id="KAK4114625.1"/>
    </source>
</evidence>
<dbReference type="AlphaFoldDB" id="A0AAN6TIQ4"/>
<dbReference type="GO" id="GO:0016192">
    <property type="term" value="P:vesicle-mediated transport"/>
    <property type="evidence" value="ECO:0007669"/>
    <property type="project" value="InterPro"/>
</dbReference>
<dbReference type="Gene3D" id="3.40.50.11960">
    <property type="match status" value="1"/>
</dbReference>
<dbReference type="Proteomes" id="UP001302812">
    <property type="component" value="Unassembled WGS sequence"/>
</dbReference>
<accession>A0AAN6TIQ4</accession>
<feature type="compositionally biased region" description="Acidic residues" evidence="1">
    <location>
        <begin position="229"/>
        <end position="238"/>
    </location>
</feature>
<evidence type="ECO:0000256" key="1">
    <source>
        <dbReference type="SAM" id="MobiDB-lite"/>
    </source>
</evidence>
<evidence type="ECO:0000313" key="3">
    <source>
        <dbReference type="Proteomes" id="UP001302812"/>
    </source>
</evidence>
<gene>
    <name evidence="2" type="ORF">N656DRAFT_705344</name>
</gene>
<evidence type="ECO:0008006" key="4">
    <source>
        <dbReference type="Google" id="ProtNLM"/>
    </source>
</evidence>
<reference evidence="2" key="1">
    <citation type="journal article" date="2023" name="Mol. Phylogenet. Evol.">
        <title>Genome-scale phylogeny and comparative genomics of the fungal order Sordariales.</title>
        <authorList>
            <person name="Hensen N."/>
            <person name="Bonometti L."/>
            <person name="Westerberg I."/>
            <person name="Brannstrom I.O."/>
            <person name="Guillou S."/>
            <person name="Cros-Aarteil S."/>
            <person name="Calhoun S."/>
            <person name="Haridas S."/>
            <person name="Kuo A."/>
            <person name="Mondo S."/>
            <person name="Pangilinan J."/>
            <person name="Riley R."/>
            <person name="LaButti K."/>
            <person name="Andreopoulos B."/>
            <person name="Lipzen A."/>
            <person name="Chen C."/>
            <person name="Yan M."/>
            <person name="Daum C."/>
            <person name="Ng V."/>
            <person name="Clum A."/>
            <person name="Steindorff A."/>
            <person name="Ohm R.A."/>
            <person name="Martin F."/>
            <person name="Silar P."/>
            <person name="Natvig D.O."/>
            <person name="Lalanne C."/>
            <person name="Gautier V."/>
            <person name="Ament-Velasquez S.L."/>
            <person name="Kruys A."/>
            <person name="Hutchinson M.I."/>
            <person name="Powell A.J."/>
            <person name="Barry K."/>
            <person name="Miller A.N."/>
            <person name="Grigoriev I.V."/>
            <person name="Debuchy R."/>
            <person name="Gladieux P."/>
            <person name="Hiltunen Thoren M."/>
            <person name="Johannesson H."/>
        </authorList>
    </citation>
    <scope>NUCLEOTIDE SEQUENCE</scope>
    <source>
        <strain evidence="2">CBS 508.74</strain>
    </source>
</reference>
<dbReference type="Pfam" id="PF10199">
    <property type="entry name" value="Adaptin_binding"/>
    <property type="match status" value="1"/>
</dbReference>
<dbReference type="GeneID" id="89935390"/>
<dbReference type="InterPro" id="IPR034627">
    <property type="entry name" value="Irc6"/>
</dbReference>
<proteinExistence type="predicted"/>
<reference evidence="2" key="2">
    <citation type="submission" date="2023-05" db="EMBL/GenBank/DDBJ databases">
        <authorList>
            <consortium name="Lawrence Berkeley National Laboratory"/>
            <person name="Steindorff A."/>
            <person name="Hensen N."/>
            <person name="Bonometti L."/>
            <person name="Westerberg I."/>
            <person name="Brannstrom I.O."/>
            <person name="Guillou S."/>
            <person name="Cros-Aarteil S."/>
            <person name="Calhoun S."/>
            <person name="Haridas S."/>
            <person name="Kuo A."/>
            <person name="Mondo S."/>
            <person name="Pangilinan J."/>
            <person name="Riley R."/>
            <person name="Labutti K."/>
            <person name="Andreopoulos B."/>
            <person name="Lipzen A."/>
            <person name="Chen C."/>
            <person name="Yanf M."/>
            <person name="Daum C."/>
            <person name="Ng V."/>
            <person name="Clum A."/>
            <person name="Ohm R."/>
            <person name="Martin F."/>
            <person name="Silar P."/>
            <person name="Natvig D."/>
            <person name="Lalanne C."/>
            <person name="Gautier V."/>
            <person name="Ament-Velasquez S.L."/>
            <person name="Kruys A."/>
            <person name="Hutchinson M.I."/>
            <person name="Powell A.J."/>
            <person name="Barry K."/>
            <person name="Miller A.N."/>
            <person name="Grigoriev I.V."/>
            <person name="Debuchy R."/>
            <person name="Gladieux P."/>
            <person name="Thoren M.H."/>
            <person name="Johannesson H."/>
        </authorList>
    </citation>
    <scope>NUCLEOTIDE SEQUENCE</scope>
    <source>
        <strain evidence="2">CBS 508.74</strain>
    </source>
</reference>
<name>A0AAN6TIQ4_9PEZI</name>
<dbReference type="EMBL" id="MU853336">
    <property type="protein sequence ID" value="KAK4114625.1"/>
    <property type="molecule type" value="Genomic_DNA"/>
</dbReference>
<dbReference type="PANTHER" id="PTHR28043:SF1">
    <property type="entry name" value="INCREASED RECOMBINATION CENTERS PROTEIN 6"/>
    <property type="match status" value="1"/>
</dbReference>